<dbReference type="AlphaFoldDB" id="A0A8C4Q3Y8"/>
<evidence type="ECO:0000313" key="6">
    <source>
        <dbReference type="Ensembl" id="ENSEBUP00000009662.1"/>
    </source>
</evidence>
<dbReference type="InterPro" id="IPR052472">
    <property type="entry name" value="MORN3"/>
</dbReference>
<evidence type="ECO:0000256" key="3">
    <source>
        <dbReference type="ARBA" id="ARBA00023329"/>
    </source>
</evidence>
<evidence type="ECO:0000256" key="5">
    <source>
        <dbReference type="ARBA" id="ARBA00045851"/>
    </source>
</evidence>
<protein>
    <recommendedName>
        <fullName evidence="4">MORN repeat-containing protein 3</fullName>
    </recommendedName>
</protein>
<comment type="subcellular location">
    <subcellularLocation>
        <location evidence="1">Cytoplasmic vesicle</location>
        <location evidence="1">Secretory vesicle</location>
        <location evidence="1">Acrosome</location>
    </subcellularLocation>
</comment>
<dbReference type="SUPFAM" id="SSF82185">
    <property type="entry name" value="Histone H3 K4-specific methyltransferase SET7/9 N-terminal domain"/>
    <property type="match status" value="1"/>
</dbReference>
<proteinExistence type="predicted"/>
<accession>A0A8C4Q3Y8</accession>
<dbReference type="GeneTree" id="ENSGT00940000159285"/>
<evidence type="ECO:0000256" key="2">
    <source>
        <dbReference type="ARBA" id="ARBA00022737"/>
    </source>
</evidence>
<name>A0A8C4Q3Y8_EPTBU</name>
<reference evidence="6" key="1">
    <citation type="submission" date="2025-08" db="UniProtKB">
        <authorList>
            <consortium name="Ensembl"/>
        </authorList>
    </citation>
    <scope>IDENTIFICATION</scope>
</reference>
<sequence length="323" mass="36876">STIIYELSLASSTNDTFGVLKITFSLTLYLTIRFGKGVGQNNCLAHCTRWEHLGSRKKEYRCSKAPEAFDPFYDVLQCFIPPHPHSNTDTPPTPGQGVLTAGKSGFVYAGSWRKGKRDGQGHLSFQRDKHSHIQIIYIGEWRKGLRHGRGTNFYVGTTERYEGHWLFGRRSGWGKMTYADGSVYKGEWKKDQRNGDGLFVQDNGDCYTGSWRNGEKHGPGRYLFSATGRVCQGIWEAGILRCGTLIDQKPELWKTRRRRSENVIFKEYPIPELSLMSPELIVQQTMNDIISLWNKEDEEIQGDATRVSDCDMKRWGHEGTMEC</sequence>
<organism evidence="6 7">
    <name type="scientific">Eptatretus burgeri</name>
    <name type="common">Inshore hagfish</name>
    <dbReference type="NCBI Taxonomy" id="7764"/>
    <lineage>
        <taxon>Eukaryota</taxon>
        <taxon>Metazoa</taxon>
        <taxon>Chordata</taxon>
        <taxon>Craniata</taxon>
        <taxon>Vertebrata</taxon>
        <taxon>Cyclostomata</taxon>
        <taxon>Myxini</taxon>
        <taxon>Myxiniformes</taxon>
        <taxon>Myxinidae</taxon>
        <taxon>Eptatretinae</taxon>
        <taxon>Eptatretus</taxon>
    </lineage>
</organism>
<dbReference type="SMART" id="SM00698">
    <property type="entry name" value="MORN"/>
    <property type="match status" value="5"/>
</dbReference>
<dbReference type="Ensembl" id="ENSEBUT00000010191.1">
    <property type="protein sequence ID" value="ENSEBUP00000009662.1"/>
    <property type="gene ID" value="ENSEBUG00000006205.1"/>
</dbReference>
<dbReference type="PANTHER" id="PTHR46511">
    <property type="entry name" value="MORN REPEAT-CONTAINING PROTEIN 3"/>
    <property type="match status" value="1"/>
</dbReference>
<keyword evidence="2" id="KW-0677">Repeat</keyword>
<dbReference type="Proteomes" id="UP000694388">
    <property type="component" value="Unplaced"/>
</dbReference>
<keyword evidence="7" id="KW-1185">Reference proteome</keyword>
<comment type="function">
    <text evidence="5">Assembles a suppression complex (suppresome) by tethering SIRT1 and MDM2 to regulate composite modifications of p53/TP53. Confers both deacetylation-mediated functional inactivation, by SIRT1, and ubiquitination-dependent degradation, by MDM2, of p53/TP53, promoting a proliferative and cell survival behaviors. May play a role in the regulation of spermatogenesis.</text>
</comment>
<dbReference type="Gene3D" id="2.20.110.10">
    <property type="entry name" value="Histone H3 K4-specific methyltransferase SET7/9 N-terminal domain"/>
    <property type="match status" value="2"/>
</dbReference>
<dbReference type="PANTHER" id="PTHR46511:SF1">
    <property type="entry name" value="MORN REPEAT-CONTAINING PROTEIN 3"/>
    <property type="match status" value="1"/>
</dbReference>
<dbReference type="GO" id="GO:0001669">
    <property type="term" value="C:acrosomal vesicle"/>
    <property type="evidence" value="ECO:0007669"/>
    <property type="project" value="UniProtKB-SubCell"/>
</dbReference>
<dbReference type="InterPro" id="IPR003409">
    <property type="entry name" value="MORN"/>
</dbReference>
<evidence type="ECO:0000256" key="1">
    <source>
        <dbReference type="ARBA" id="ARBA00004218"/>
    </source>
</evidence>
<keyword evidence="3" id="KW-0968">Cytoplasmic vesicle</keyword>
<reference evidence="6" key="2">
    <citation type="submission" date="2025-09" db="UniProtKB">
        <authorList>
            <consortium name="Ensembl"/>
        </authorList>
    </citation>
    <scope>IDENTIFICATION</scope>
</reference>
<evidence type="ECO:0000256" key="4">
    <source>
        <dbReference type="ARBA" id="ARBA00039854"/>
    </source>
</evidence>
<dbReference type="Pfam" id="PF02493">
    <property type="entry name" value="MORN"/>
    <property type="match status" value="5"/>
</dbReference>
<evidence type="ECO:0000313" key="7">
    <source>
        <dbReference type="Proteomes" id="UP000694388"/>
    </source>
</evidence>